<comment type="caution">
    <text evidence="2">The sequence shown here is derived from an EMBL/GenBank/DDBJ whole genome shotgun (WGS) entry which is preliminary data.</text>
</comment>
<accession>A0A064C184</accession>
<dbReference type="Proteomes" id="UP000315060">
    <property type="component" value="Unassembled WGS sequence"/>
</dbReference>
<keyword evidence="1" id="KW-0732">Signal</keyword>
<evidence type="ECO:0000313" key="4">
    <source>
        <dbReference type="Proteomes" id="UP000045541"/>
    </source>
</evidence>
<dbReference type="Proteomes" id="UP000045541">
    <property type="component" value="Unassembled WGS sequence"/>
</dbReference>
<feature type="signal peptide" evidence="1">
    <location>
        <begin position="1"/>
        <end position="21"/>
    </location>
</feature>
<evidence type="ECO:0000313" key="5">
    <source>
        <dbReference type="Proteomes" id="UP000315060"/>
    </source>
</evidence>
<evidence type="ECO:0000313" key="2">
    <source>
        <dbReference type="EMBL" id="CKJ25432.1"/>
    </source>
</evidence>
<protein>
    <submittedName>
        <fullName evidence="2">Membrane protein</fullName>
    </submittedName>
</protein>
<organism evidence="2 4">
    <name type="scientific">Streptococcus pneumoniae</name>
    <dbReference type="NCBI Taxonomy" id="1313"/>
    <lineage>
        <taxon>Bacteria</taxon>
        <taxon>Bacillati</taxon>
        <taxon>Bacillota</taxon>
        <taxon>Bacilli</taxon>
        <taxon>Lactobacillales</taxon>
        <taxon>Streptococcaceae</taxon>
        <taxon>Streptococcus</taxon>
    </lineage>
</organism>
<proteinExistence type="predicted"/>
<dbReference type="EMBL" id="VMYC01000184">
    <property type="protein sequence ID" value="TVX67559.1"/>
    <property type="molecule type" value="Genomic_DNA"/>
</dbReference>
<reference evidence="2 4" key="1">
    <citation type="submission" date="2015-03" db="EMBL/GenBank/DDBJ databases">
        <authorList>
            <consortium name="Pathogen Informatics"/>
            <person name="Murphy D."/>
        </authorList>
    </citation>
    <scope>NUCLEOTIDE SEQUENCE [LARGE SCALE GENOMIC DNA]</scope>
    <source>
        <strain evidence="2 4">0310</strain>
    </source>
</reference>
<dbReference type="AlphaFoldDB" id="A0A064C184"/>
<evidence type="ECO:0000256" key="1">
    <source>
        <dbReference type="SAM" id="SignalP"/>
    </source>
</evidence>
<evidence type="ECO:0000313" key="3">
    <source>
        <dbReference type="EMBL" id="TVX67559.1"/>
    </source>
</evidence>
<dbReference type="RefSeq" id="WP_016399145.1">
    <property type="nucleotide sequence ID" value="NZ_CMTG01000003.1"/>
</dbReference>
<feature type="chain" id="PRO_5041596283" evidence="1">
    <location>
        <begin position="22"/>
        <end position="190"/>
    </location>
</feature>
<dbReference type="EMBL" id="CMWB01000033">
    <property type="protein sequence ID" value="CKJ25432.1"/>
    <property type="molecule type" value="Genomic_DNA"/>
</dbReference>
<gene>
    <name evidence="3" type="ORF">AZJ28_09920</name>
    <name evidence="2" type="ORF">ERS096071_01667</name>
</gene>
<reference evidence="3 5" key="2">
    <citation type="submission" date="2019-07" db="EMBL/GenBank/DDBJ databases">
        <authorList>
            <person name="Mohale T."/>
        </authorList>
    </citation>
    <scope>NUCLEOTIDE SEQUENCE [LARGE SCALE GENOMIC DNA]</scope>
    <source>
        <strain evidence="3 5">NTPn 59</strain>
    </source>
</reference>
<name>A0A064C184_STREE</name>
<sequence>MNKLMKFISVFLTSIVLIVSAIPSVSAVYASEQVSQIETNMELQPVTSLTEEQINTLANEIHSFHPDVSQQWIKEVINRQLQGDYTIPPTYSPFRAAWQGITVNQMGALLDTAIALALGGTTAGLANLIKVKGKHAAKSAIRSAISRYLGNWFVNDVALESAMNLLSPGTYLAQLWDKNDAIPNNGRINF</sequence>